<dbReference type="AlphaFoldDB" id="A0A0A1W8Z8"/>
<protein>
    <submittedName>
        <fullName evidence="2">Uncharacterized protein</fullName>
    </submittedName>
</protein>
<sequence>MEDGAGLNNDQKTPRRVGDGTPGPGRPKGVQNKNTTLLKDAILQAATQAGGEAGLVGYLVTQATNNPNAFMPLLGKVLPMQVTGEDGGPIQVTRIELVAVQPE</sequence>
<evidence type="ECO:0000313" key="3">
    <source>
        <dbReference type="Proteomes" id="UP000032305"/>
    </source>
</evidence>
<evidence type="ECO:0000256" key="1">
    <source>
        <dbReference type="SAM" id="MobiDB-lite"/>
    </source>
</evidence>
<gene>
    <name evidence="2" type="ORF">SP5_069_01590</name>
</gene>
<evidence type="ECO:0000313" key="2">
    <source>
        <dbReference type="EMBL" id="GAM01915.1"/>
    </source>
</evidence>
<dbReference type="EMBL" id="BBPI01000069">
    <property type="protein sequence ID" value="GAM01915.1"/>
    <property type="molecule type" value="Genomic_DNA"/>
</dbReference>
<dbReference type="Proteomes" id="UP000032305">
    <property type="component" value="Unassembled WGS sequence"/>
</dbReference>
<dbReference type="eggNOG" id="ENOG5033J1W">
    <property type="taxonomic scope" value="Bacteria"/>
</dbReference>
<reference evidence="2 3" key="1">
    <citation type="submission" date="2014-11" db="EMBL/GenBank/DDBJ databases">
        <title>Whole genome shotgun sequence of Sphingomonas parapaucimobilis NBRC 15100.</title>
        <authorList>
            <person name="Katano-Makiyama Y."/>
            <person name="Hosoyama A."/>
            <person name="Hashimoto M."/>
            <person name="Hosoyama Y."/>
            <person name="Noguchi M."/>
            <person name="Numata M."/>
            <person name="Tsuchikane K."/>
            <person name="Hirakata S."/>
            <person name="Uohara A."/>
            <person name="Shimodaira J."/>
            <person name="Ohji S."/>
            <person name="Ichikawa N."/>
            <person name="Kimura A."/>
            <person name="Yamazoe A."/>
            <person name="Fujita N."/>
        </authorList>
    </citation>
    <scope>NUCLEOTIDE SEQUENCE [LARGE SCALE GENOMIC DNA]</scope>
    <source>
        <strain evidence="2 3">NBRC 15100</strain>
    </source>
</reference>
<comment type="caution">
    <text evidence="2">The sequence shown here is derived from an EMBL/GenBank/DDBJ whole genome shotgun (WGS) entry which is preliminary data.</text>
</comment>
<dbReference type="RefSeq" id="WP_042489335.1">
    <property type="nucleotide sequence ID" value="NZ_BBPI01000069.1"/>
</dbReference>
<accession>A0A0A1W8Z8</accession>
<name>A0A0A1W8Z8_9SPHN</name>
<dbReference type="OrthoDB" id="7595882at2"/>
<proteinExistence type="predicted"/>
<keyword evidence="3" id="KW-1185">Reference proteome</keyword>
<organism evidence="2 3">
    <name type="scientific">Sphingomonas parapaucimobilis NBRC 15100</name>
    <dbReference type="NCBI Taxonomy" id="1219049"/>
    <lineage>
        <taxon>Bacteria</taxon>
        <taxon>Pseudomonadati</taxon>
        <taxon>Pseudomonadota</taxon>
        <taxon>Alphaproteobacteria</taxon>
        <taxon>Sphingomonadales</taxon>
        <taxon>Sphingomonadaceae</taxon>
        <taxon>Sphingomonas</taxon>
    </lineage>
</organism>
<feature type="region of interest" description="Disordered" evidence="1">
    <location>
        <begin position="1"/>
        <end position="33"/>
    </location>
</feature>